<dbReference type="CDD" id="cd00200">
    <property type="entry name" value="WD40"/>
    <property type="match status" value="1"/>
</dbReference>
<proteinExistence type="predicted"/>
<evidence type="ECO:0000256" key="4">
    <source>
        <dbReference type="SAM" id="MobiDB-lite"/>
    </source>
</evidence>
<feature type="compositionally biased region" description="Low complexity" evidence="4">
    <location>
        <begin position="374"/>
        <end position="383"/>
    </location>
</feature>
<evidence type="ECO:0000313" key="6">
    <source>
        <dbReference type="Proteomes" id="UP001642483"/>
    </source>
</evidence>
<feature type="compositionally biased region" description="Polar residues" evidence="4">
    <location>
        <begin position="565"/>
        <end position="590"/>
    </location>
</feature>
<dbReference type="InterPro" id="IPR020472">
    <property type="entry name" value="WD40_PAC1"/>
</dbReference>
<evidence type="ECO:0000256" key="2">
    <source>
        <dbReference type="ARBA" id="ARBA00022737"/>
    </source>
</evidence>
<evidence type="ECO:0000256" key="3">
    <source>
        <dbReference type="PROSITE-ProRule" id="PRU00221"/>
    </source>
</evidence>
<dbReference type="Gene3D" id="2.130.10.10">
    <property type="entry name" value="YVTN repeat-like/Quinoprotein amine dehydrogenase"/>
    <property type="match status" value="3"/>
</dbReference>
<evidence type="ECO:0000256" key="1">
    <source>
        <dbReference type="ARBA" id="ARBA00022574"/>
    </source>
</evidence>
<dbReference type="SUPFAM" id="SSF50998">
    <property type="entry name" value="Quinoprotein alcohol dehydrogenase-like"/>
    <property type="match status" value="2"/>
</dbReference>
<sequence>MGSGASKSKSGNSTEKLQTREGKSLIKNLSGHTGGINCMDISSNLLLTGSDDRTARIWDLDNFECKVVLEGHGGYVSCCKLWSGNYALTGSFDKTIRKWNNKSGNCILKLEHHSGIVSKMLVFGDFLFTSSYDSTAVCWNLRSGEASRIFRGHTKSVLPIAYVKGSEHDPGGSTDLERNRDSLVTGSMDRTAKLWNITSATSLKTFRGHQGAVLCVEVDLESKMLFTGSTDHTIRKWSLATGAPLKVFKGHEGSVLRLQLRHRLLYSASVDTTARCWVAEFGDTTRKYVGHDHMISDMTYHHGIVFTGSGDNTVRAFDAKSGAQKRVMKGHRYVVNCLQPHDGILLSGSYDGVVKVWNIRDIIKDKEVGSTTTLSSSVRSSTTQHRRHSSDTQSEIDVTIKNELHLNGHKTKRANFVETTNETTRGHRRVRRPHGGKIAPSRGGKNVNNNSIYVGDFSFGSDKLDAVVEGEDYWAESSNQSSLVSLNEKKPINGRMTVTSQNSKVPESTGSKVLRSDFHPAVTKQISSDLLTKRPRTDTSLQHHSDVINDLALVDEEMRMIAMETSSNTSGYRTADNNSPTSPITSSCEQNAREKSSSKENRRERSITSQKSSKIPTAVKTSKHIRGIMTPKEKKQLEQEILDMV</sequence>
<name>A0ABP0EZK6_CLALP</name>
<reference evidence="5 6" key="1">
    <citation type="submission" date="2024-02" db="EMBL/GenBank/DDBJ databases">
        <authorList>
            <person name="Daric V."/>
            <person name="Darras S."/>
        </authorList>
    </citation>
    <scope>NUCLEOTIDE SEQUENCE [LARGE SCALE GENOMIC DNA]</scope>
</reference>
<comment type="caution">
    <text evidence="5">The sequence shown here is derived from an EMBL/GenBank/DDBJ whole genome shotgun (WGS) entry which is preliminary data.</text>
</comment>
<dbReference type="Proteomes" id="UP001642483">
    <property type="component" value="Unassembled WGS sequence"/>
</dbReference>
<feature type="repeat" description="WD" evidence="3">
    <location>
        <begin position="29"/>
        <end position="68"/>
    </location>
</feature>
<dbReference type="PANTHER" id="PTHR44489:SF11">
    <property type="entry name" value="WD REPEAT DOMAIN 86"/>
    <property type="match status" value="1"/>
</dbReference>
<dbReference type="PANTHER" id="PTHR44489">
    <property type="match status" value="1"/>
</dbReference>
<keyword evidence="1 3" id="KW-0853">WD repeat</keyword>
<feature type="region of interest" description="Disordered" evidence="4">
    <location>
        <begin position="421"/>
        <end position="447"/>
    </location>
</feature>
<dbReference type="InterPro" id="IPR015943">
    <property type="entry name" value="WD40/YVTN_repeat-like_dom_sf"/>
</dbReference>
<organism evidence="5 6">
    <name type="scientific">Clavelina lepadiformis</name>
    <name type="common">Light-bulb sea squirt</name>
    <name type="synonym">Ascidia lepadiformis</name>
    <dbReference type="NCBI Taxonomy" id="159417"/>
    <lineage>
        <taxon>Eukaryota</taxon>
        <taxon>Metazoa</taxon>
        <taxon>Chordata</taxon>
        <taxon>Tunicata</taxon>
        <taxon>Ascidiacea</taxon>
        <taxon>Aplousobranchia</taxon>
        <taxon>Clavelinidae</taxon>
        <taxon>Clavelina</taxon>
    </lineage>
</organism>
<feature type="compositionally biased region" description="Basic residues" evidence="4">
    <location>
        <begin position="426"/>
        <end position="435"/>
    </location>
</feature>
<gene>
    <name evidence="5" type="ORF">CVLEPA_LOCUS2721</name>
</gene>
<dbReference type="SMART" id="SM00320">
    <property type="entry name" value="WD40"/>
    <property type="match status" value="8"/>
</dbReference>
<keyword evidence="2" id="KW-0677">Repeat</keyword>
<dbReference type="PROSITE" id="PS50294">
    <property type="entry name" value="WD_REPEATS_REGION"/>
    <property type="match status" value="3"/>
</dbReference>
<dbReference type="InterPro" id="IPR044715">
    <property type="entry name" value="WDR86-like"/>
</dbReference>
<dbReference type="PROSITE" id="PS50082">
    <property type="entry name" value="WD_REPEATS_2"/>
    <property type="match status" value="4"/>
</dbReference>
<feature type="compositionally biased region" description="Basic and acidic residues" evidence="4">
    <location>
        <begin position="591"/>
        <end position="606"/>
    </location>
</feature>
<dbReference type="InterPro" id="IPR011047">
    <property type="entry name" value="Quinoprotein_ADH-like_sf"/>
</dbReference>
<dbReference type="PROSITE" id="PS00678">
    <property type="entry name" value="WD_REPEATS_1"/>
    <property type="match status" value="2"/>
</dbReference>
<dbReference type="Pfam" id="PF00400">
    <property type="entry name" value="WD40"/>
    <property type="match status" value="7"/>
</dbReference>
<feature type="region of interest" description="Disordered" evidence="4">
    <location>
        <begin position="565"/>
        <end position="623"/>
    </location>
</feature>
<accession>A0ABP0EZK6</accession>
<evidence type="ECO:0000313" key="5">
    <source>
        <dbReference type="EMBL" id="CAK8672927.1"/>
    </source>
</evidence>
<feature type="repeat" description="WD" evidence="3">
    <location>
        <begin position="328"/>
        <end position="360"/>
    </location>
</feature>
<feature type="repeat" description="WD" evidence="3">
    <location>
        <begin position="206"/>
        <end position="247"/>
    </location>
</feature>
<feature type="region of interest" description="Disordered" evidence="4">
    <location>
        <begin position="374"/>
        <end position="394"/>
    </location>
</feature>
<protein>
    <submittedName>
        <fullName evidence="5">Uncharacterized protein</fullName>
    </submittedName>
</protein>
<dbReference type="EMBL" id="CAWYQH010000002">
    <property type="protein sequence ID" value="CAK8672927.1"/>
    <property type="molecule type" value="Genomic_DNA"/>
</dbReference>
<dbReference type="PRINTS" id="PR00320">
    <property type="entry name" value="GPROTEINBRPT"/>
</dbReference>
<dbReference type="InterPro" id="IPR019775">
    <property type="entry name" value="WD40_repeat_CS"/>
</dbReference>
<keyword evidence="6" id="KW-1185">Reference proteome</keyword>
<dbReference type="InterPro" id="IPR001680">
    <property type="entry name" value="WD40_rpt"/>
</dbReference>
<feature type="repeat" description="WD" evidence="3">
    <location>
        <begin position="183"/>
        <end position="205"/>
    </location>
</feature>